<dbReference type="STRING" id="1287681.M7SLF7"/>
<dbReference type="PANTHER" id="PTHR24189:SF72">
    <property type="entry name" value="ANKYRIN REPEAT-CONTAINING DOMAIN-CONTAINING PROTEIN"/>
    <property type="match status" value="1"/>
</dbReference>
<organism evidence="6 7">
    <name type="scientific">Eutypa lata (strain UCR-EL1)</name>
    <name type="common">Grapevine dieback disease fungus</name>
    <name type="synonym">Eutypa armeniacae</name>
    <dbReference type="NCBI Taxonomy" id="1287681"/>
    <lineage>
        <taxon>Eukaryota</taxon>
        <taxon>Fungi</taxon>
        <taxon>Dikarya</taxon>
        <taxon>Ascomycota</taxon>
        <taxon>Pezizomycotina</taxon>
        <taxon>Sordariomycetes</taxon>
        <taxon>Xylariomycetidae</taxon>
        <taxon>Xylariales</taxon>
        <taxon>Diatrypaceae</taxon>
        <taxon>Eutypa</taxon>
    </lineage>
</organism>
<evidence type="ECO:0000256" key="5">
    <source>
        <dbReference type="ARBA" id="ARBA00023043"/>
    </source>
</evidence>
<evidence type="ECO:0000256" key="2">
    <source>
        <dbReference type="ARBA" id="ARBA00022737"/>
    </source>
</evidence>
<accession>M7SLF7</accession>
<keyword evidence="3" id="KW-0863">Zinc-finger</keyword>
<evidence type="ECO:0000313" key="6">
    <source>
        <dbReference type="EMBL" id="EMR67209.1"/>
    </source>
</evidence>
<dbReference type="InterPro" id="IPR043145">
    <property type="entry name" value="Znf_ZZ_sf"/>
</dbReference>
<evidence type="ECO:0000256" key="3">
    <source>
        <dbReference type="ARBA" id="ARBA00022771"/>
    </source>
</evidence>
<dbReference type="SUPFAM" id="SSF57850">
    <property type="entry name" value="RING/U-box"/>
    <property type="match status" value="1"/>
</dbReference>
<dbReference type="GO" id="GO:0008270">
    <property type="term" value="F:zinc ion binding"/>
    <property type="evidence" value="ECO:0007669"/>
    <property type="project" value="UniProtKB-KW"/>
</dbReference>
<dbReference type="Pfam" id="PF12796">
    <property type="entry name" value="Ank_2"/>
    <property type="match status" value="2"/>
</dbReference>
<dbReference type="InterPro" id="IPR002110">
    <property type="entry name" value="Ankyrin_rpt"/>
</dbReference>
<protein>
    <submittedName>
        <fullName evidence="6">Putative ankyrin repeat-containing protein</fullName>
    </submittedName>
</protein>
<proteinExistence type="predicted"/>
<keyword evidence="2" id="KW-0677">Repeat</keyword>
<dbReference type="Proteomes" id="UP000012174">
    <property type="component" value="Unassembled WGS sequence"/>
</dbReference>
<dbReference type="EMBL" id="KB706485">
    <property type="protein sequence ID" value="EMR67209.1"/>
    <property type="molecule type" value="Genomic_DNA"/>
</dbReference>
<dbReference type="OrthoDB" id="341259at2759"/>
<dbReference type="HOGENOM" id="CLU_653879_0_0_1"/>
<dbReference type="eggNOG" id="KOG0504">
    <property type="taxonomic scope" value="Eukaryota"/>
</dbReference>
<evidence type="ECO:0000256" key="1">
    <source>
        <dbReference type="ARBA" id="ARBA00022723"/>
    </source>
</evidence>
<evidence type="ECO:0000313" key="7">
    <source>
        <dbReference type="Proteomes" id="UP000012174"/>
    </source>
</evidence>
<keyword evidence="5" id="KW-0040">ANK repeat</keyword>
<dbReference type="SMART" id="SM00248">
    <property type="entry name" value="ANK"/>
    <property type="match status" value="5"/>
</dbReference>
<dbReference type="InterPro" id="IPR050745">
    <property type="entry name" value="Multifunctional_regulatory"/>
</dbReference>
<dbReference type="Gene3D" id="3.30.60.90">
    <property type="match status" value="1"/>
</dbReference>
<dbReference type="AlphaFoldDB" id="M7SLF7"/>
<keyword evidence="7" id="KW-1185">Reference proteome</keyword>
<evidence type="ECO:0000256" key="4">
    <source>
        <dbReference type="ARBA" id="ARBA00022833"/>
    </source>
</evidence>
<gene>
    <name evidence="6" type="ORF">UCREL1_5792</name>
</gene>
<dbReference type="SUPFAM" id="SSF48403">
    <property type="entry name" value="Ankyrin repeat"/>
    <property type="match status" value="1"/>
</dbReference>
<keyword evidence="1" id="KW-0479">Metal-binding</keyword>
<dbReference type="Gene3D" id="1.25.40.20">
    <property type="entry name" value="Ankyrin repeat-containing domain"/>
    <property type="match status" value="2"/>
</dbReference>
<dbReference type="PANTHER" id="PTHR24189">
    <property type="entry name" value="MYOTROPHIN"/>
    <property type="match status" value="1"/>
</dbReference>
<dbReference type="CDD" id="cd02249">
    <property type="entry name" value="ZZ"/>
    <property type="match status" value="1"/>
</dbReference>
<dbReference type="InterPro" id="IPR036770">
    <property type="entry name" value="Ankyrin_rpt-contain_sf"/>
</dbReference>
<keyword evidence="4" id="KW-0862">Zinc</keyword>
<sequence>MDAVGYVPDAEITRILAEGGANLQDANKSGWTPLHFAMREEAEILKILLEFRKDIDLEKRDNRGETPLLWGDSMQCITLLVRAGADINTTGGKYGTALATACANLNLDLSHTIYNALSAASLSAGVSIVNYLLHSGASPDRVDPLGRLPIHFAAINGVENFKALALVHSGGLMVTDCAGKNVLHWAAQYEHVETIEFILDSLGSREEREHYINKPDIDGWTPLCWATRPLYEHFIHYKVSESLAYDGTIKYLLEHGADRHVEFNIGTGPEAETFTPVEMAKRYNAGEEIINLLTSDNSGEEDKDFRIYKQGRGFCDICLNSIFGYLYKCNSCLDFDACKKCYGRINLYHDHIKAEDGEPHQFEIRNGYEKEFEDPLADREGSQGSISYLRPIGHVVDEIDGLDAVDLDDLEIMSEATLED</sequence>
<name>M7SLF7_EUTLA</name>
<dbReference type="KEGG" id="ela:UCREL1_5792"/>
<reference evidence="7" key="1">
    <citation type="journal article" date="2013" name="Genome Announc.">
        <title>Draft genome sequence of the grapevine dieback fungus Eutypa lata UCR-EL1.</title>
        <authorList>
            <person name="Blanco-Ulate B."/>
            <person name="Rolshausen P.E."/>
            <person name="Cantu D."/>
        </authorList>
    </citation>
    <scope>NUCLEOTIDE SEQUENCE [LARGE SCALE GENOMIC DNA]</scope>
    <source>
        <strain evidence="7">UCR-EL1</strain>
    </source>
</reference>